<proteinExistence type="inferred from homology"/>
<evidence type="ECO:0000256" key="4">
    <source>
        <dbReference type="RuleBase" id="RU369095"/>
    </source>
</evidence>
<dbReference type="InterPro" id="IPR045168">
    <property type="entry name" value="YTH_prot"/>
</dbReference>
<evidence type="ECO:0000259" key="6">
    <source>
        <dbReference type="PROSITE" id="PS50882"/>
    </source>
</evidence>
<name>A0A8J5HQP8_ZINOF</name>
<keyword evidence="3 4" id="KW-0694">RNA-binding</keyword>
<evidence type="ECO:0000256" key="1">
    <source>
        <dbReference type="ARBA" id="ARBA00004496"/>
    </source>
</evidence>
<feature type="region of interest" description="Disordered" evidence="5">
    <location>
        <begin position="159"/>
        <end position="217"/>
    </location>
</feature>
<comment type="caution">
    <text evidence="7">The sequence shown here is derived from an EMBL/GenBank/DDBJ whole genome shotgun (WGS) entry which is preliminary data.</text>
</comment>
<dbReference type="FunFam" id="3.10.590.10:FF:000001">
    <property type="entry name" value="YTH domain family 1, isoform CRA_a"/>
    <property type="match status" value="1"/>
</dbReference>
<feature type="region of interest" description="Disordered" evidence="5">
    <location>
        <begin position="348"/>
        <end position="369"/>
    </location>
</feature>
<evidence type="ECO:0000313" key="8">
    <source>
        <dbReference type="Proteomes" id="UP000734854"/>
    </source>
</evidence>
<evidence type="ECO:0000313" key="7">
    <source>
        <dbReference type="EMBL" id="KAG6525054.1"/>
    </source>
</evidence>
<feature type="region of interest" description="Disordered" evidence="5">
    <location>
        <begin position="1"/>
        <end position="31"/>
    </location>
</feature>
<dbReference type="Gene3D" id="3.10.590.10">
    <property type="entry name" value="ph1033 like domains"/>
    <property type="match status" value="1"/>
</dbReference>
<dbReference type="PANTHER" id="PTHR12357:SF99">
    <property type="entry name" value="YTH DOMAIN-CONTAINING PROTEIN ECT2-RELATED"/>
    <property type="match status" value="1"/>
</dbReference>
<evidence type="ECO:0000256" key="3">
    <source>
        <dbReference type="ARBA" id="ARBA00022884"/>
    </source>
</evidence>
<keyword evidence="2" id="KW-0963">Cytoplasm</keyword>
<feature type="domain" description="YTH" evidence="6">
    <location>
        <begin position="391"/>
        <end position="528"/>
    </location>
</feature>
<dbReference type="Proteomes" id="UP000734854">
    <property type="component" value="Unassembled WGS sequence"/>
</dbReference>
<evidence type="ECO:0000256" key="5">
    <source>
        <dbReference type="SAM" id="MobiDB-lite"/>
    </source>
</evidence>
<dbReference type="EMBL" id="JACMSC010000004">
    <property type="protein sequence ID" value="KAG6525054.1"/>
    <property type="molecule type" value="Genomic_DNA"/>
</dbReference>
<dbReference type="Pfam" id="PF04146">
    <property type="entry name" value="YTH"/>
    <property type="match status" value="1"/>
</dbReference>
<dbReference type="PANTHER" id="PTHR12357">
    <property type="entry name" value="YTH YT521-B HOMOLOGY DOMAIN-CONTAINING"/>
    <property type="match status" value="1"/>
</dbReference>
<dbReference type="GO" id="GO:0005737">
    <property type="term" value="C:cytoplasm"/>
    <property type="evidence" value="ECO:0007669"/>
    <property type="project" value="UniProtKB-SubCell"/>
</dbReference>
<dbReference type="InterPro" id="IPR007275">
    <property type="entry name" value="YTH_domain"/>
</dbReference>
<dbReference type="AlphaFoldDB" id="A0A8J5HQP8"/>
<organism evidence="7 8">
    <name type="scientific">Zingiber officinale</name>
    <name type="common">Ginger</name>
    <name type="synonym">Amomum zingiber</name>
    <dbReference type="NCBI Taxonomy" id="94328"/>
    <lineage>
        <taxon>Eukaryota</taxon>
        <taxon>Viridiplantae</taxon>
        <taxon>Streptophyta</taxon>
        <taxon>Embryophyta</taxon>
        <taxon>Tracheophyta</taxon>
        <taxon>Spermatophyta</taxon>
        <taxon>Magnoliopsida</taxon>
        <taxon>Liliopsida</taxon>
        <taxon>Zingiberales</taxon>
        <taxon>Zingiberaceae</taxon>
        <taxon>Zingiber</taxon>
    </lineage>
</organism>
<keyword evidence="8" id="KW-1185">Reference proteome</keyword>
<sequence length="638" mass="69902">MAPVAPAADPSNLLQKLSLDPQPKSKDAVEATKQVSVAHIGSSNAESSNMWTPSEGSSAPVLSEFTDGGNYYVPTCYASPAYFFGGGYDQAVKDWNDYSTYVNQDGMQGVYGDMYQGYGYAPYSAYPSNGTAVPAMGNVGKVYDQQQYQYPLPFFQTHQPTSSTHQGNLSSSVVSDQPSIPVDTQKNSNGIPKSNTSNGPGTTRSSHQNLLHASQGNGGYQNFRYSSNGIWSTKVWYDSPYLNGQHRPAKFRSSSSGTGHNASYSSVRNHGQLVAHVMGMNAPRPTPGMRPTAPLVSRMCGFGYGHSSMFMDGISHSEGQGNISFGNYHELSELNRGPRVVHSKNHKVAGPPPVISGKNQNLSSSGNENTGVSLDCEQYNREDFPVKYSDAKFFIIKSYSEDDIHKSIKYNVWASTPNGNKKLDAGYQKAHEKAGGCPVFLFFSVNTSGQFVGVAEMVGRVDFNKTVDYWQQDKWIGCFPVKWHIIKDVPNSNLKHITLESNENKPVTNSRDTQEVELEQGIQMLKIFKEHTSNTSLLDDFDFYEHRQHFMQVKRAKQQLQKQASCNLAWDGKTSHMPVEGKQVVGNEFNLQSDSVTNKEAVNSDHVQRTPVEIIATADAGDALKVTNGAASGVASGF</sequence>
<feature type="compositionally biased region" description="Polar residues" evidence="5">
    <location>
        <begin position="159"/>
        <end position="215"/>
    </location>
</feature>
<reference evidence="7 8" key="1">
    <citation type="submission" date="2020-08" db="EMBL/GenBank/DDBJ databases">
        <title>Plant Genome Project.</title>
        <authorList>
            <person name="Zhang R.-G."/>
        </authorList>
    </citation>
    <scope>NUCLEOTIDE SEQUENCE [LARGE SCALE GENOMIC DNA]</scope>
    <source>
        <tissue evidence="7">Rhizome</tissue>
    </source>
</reference>
<protein>
    <recommendedName>
        <fullName evidence="4">YTH domain-containing family protein</fullName>
    </recommendedName>
</protein>
<dbReference type="PROSITE" id="PS50882">
    <property type="entry name" value="YTH"/>
    <property type="match status" value="1"/>
</dbReference>
<comment type="similarity">
    <text evidence="4">Belongs to the YTHDF family.</text>
</comment>
<dbReference type="GO" id="GO:1990247">
    <property type="term" value="F:N6-methyladenosine-containing RNA reader activity"/>
    <property type="evidence" value="ECO:0007669"/>
    <property type="project" value="UniProtKB-UniRule"/>
</dbReference>
<evidence type="ECO:0000256" key="2">
    <source>
        <dbReference type="ARBA" id="ARBA00022490"/>
    </source>
</evidence>
<feature type="compositionally biased region" description="Polar residues" evidence="5">
    <location>
        <begin position="357"/>
        <end position="369"/>
    </location>
</feature>
<dbReference type="GO" id="GO:0003729">
    <property type="term" value="F:mRNA binding"/>
    <property type="evidence" value="ECO:0007669"/>
    <property type="project" value="UniProtKB-UniRule"/>
</dbReference>
<dbReference type="GO" id="GO:0061157">
    <property type="term" value="P:mRNA destabilization"/>
    <property type="evidence" value="ECO:0007669"/>
    <property type="project" value="TreeGrafter"/>
</dbReference>
<comment type="subcellular location">
    <subcellularLocation>
        <location evidence="1">Cytoplasm</location>
    </subcellularLocation>
</comment>
<dbReference type="CDD" id="cd21134">
    <property type="entry name" value="YTH"/>
    <property type="match status" value="1"/>
</dbReference>
<accession>A0A8J5HQP8</accession>
<gene>
    <name evidence="7" type="ORF">ZIOFF_015006</name>
</gene>
<comment type="function">
    <text evidence="4">Specifically recognizes and binds N6-methyladenosine (m6A)-containing RNAs, and regulates mRNA stability. M6A is a modification present at internal sites of mRNAs and some non-coding RNAs and plays a role in mRNA stability and processing.</text>
</comment>